<evidence type="ECO:0000313" key="3">
    <source>
        <dbReference type="Proteomes" id="UP001165122"/>
    </source>
</evidence>
<evidence type="ECO:0000313" key="2">
    <source>
        <dbReference type="EMBL" id="GMH58508.1"/>
    </source>
</evidence>
<dbReference type="EMBL" id="BRXW01000479">
    <property type="protein sequence ID" value="GMH58508.1"/>
    <property type="molecule type" value="Genomic_DNA"/>
</dbReference>
<dbReference type="InterPro" id="IPR027482">
    <property type="entry name" value="Sec1-like_dom2"/>
</dbReference>
<dbReference type="Gene3D" id="3.90.830.10">
    <property type="entry name" value="Syntaxin Binding Protein 1, Chain A, domain 2"/>
    <property type="match status" value="1"/>
</dbReference>
<dbReference type="InterPro" id="IPR043127">
    <property type="entry name" value="Sec-1-like_dom3a"/>
</dbReference>
<comment type="caution">
    <text evidence="2">The sequence shown here is derived from an EMBL/GenBank/DDBJ whole genome shotgun (WGS) entry which is preliminary data.</text>
</comment>
<accession>A0A9W6ZWR1</accession>
<dbReference type="InterPro" id="IPR001619">
    <property type="entry name" value="Sec1-like"/>
</dbReference>
<dbReference type="GO" id="GO:0016192">
    <property type="term" value="P:vesicle-mediated transport"/>
    <property type="evidence" value="ECO:0007669"/>
    <property type="project" value="InterPro"/>
</dbReference>
<sequence length="558" mass="62026">MAAVSSLDCFKPMPVFINAMLEKTGGGMKTLLLDASTTSTISVSLSKTLANEQELYLISQLGKPAASVGGMKCLIYCRPTSENIDLISADVKACKYSEYHLFFSNILPKNLLKRLAASDSSSVIRQVHEFPMDYVPVNEAAWAINIRKSIEMSWSWGTARERTFQGVMDRELSGVLSFLLSQKTPLTTITYPSQSPASKHLSQQVSSSIQDGFYHFRTQRQCHLLVLDRKDDPVTPLLSQWTYQAMVHELLGINDGRVVLKGAPGVKKDLEEVVLAVKDDPFYADNRFSNFGELGENIRTLLLNYQEESKANDNISSIEDMQNFMERYPIFRAKSHNVSKHVALMGELARLVDHCSLMDVSALEQELAVKDDHAEHLRQLIEKLSDSRIKQADKLRLTLLYALRYESTGNVPMIKGHMSNGGVSLDKVNLVDDLLRYAGEGKRTEGLYGKRDIMSKIAKGFTSVKGVENVYSQHVPVLQERIQEAFKGKLSPQAYESAMGGNGAGCKDLIIYMIGGYTYEEARVVEDFNASNGKGLKVMLGGSTVLNSEGFLEEIKGL</sequence>
<proteinExistence type="inferred from homology"/>
<dbReference type="AlphaFoldDB" id="A0A9W6ZWR1"/>
<keyword evidence="3" id="KW-1185">Reference proteome</keyword>
<dbReference type="InterPro" id="IPR043154">
    <property type="entry name" value="Sec-1-like_dom1"/>
</dbReference>
<dbReference type="Gene3D" id="3.40.50.2060">
    <property type="match status" value="1"/>
</dbReference>
<name>A0A9W6ZWR1_9STRA</name>
<comment type="similarity">
    <text evidence="1">Belongs to the STXBP/unc-18/SEC1 family.</text>
</comment>
<dbReference type="PIRSF" id="PIRSF005715">
    <property type="entry name" value="VPS45_Sec1"/>
    <property type="match status" value="1"/>
</dbReference>
<dbReference type="OrthoDB" id="10266265at2759"/>
<dbReference type="Pfam" id="PF00995">
    <property type="entry name" value="Sec1"/>
    <property type="match status" value="1"/>
</dbReference>
<dbReference type="PANTHER" id="PTHR11679">
    <property type="entry name" value="VESICLE PROTEIN SORTING-ASSOCIATED"/>
    <property type="match status" value="1"/>
</dbReference>
<organism evidence="2 3">
    <name type="scientific">Triparma laevis f. longispina</name>
    <dbReference type="NCBI Taxonomy" id="1714387"/>
    <lineage>
        <taxon>Eukaryota</taxon>
        <taxon>Sar</taxon>
        <taxon>Stramenopiles</taxon>
        <taxon>Ochrophyta</taxon>
        <taxon>Bolidophyceae</taxon>
        <taxon>Parmales</taxon>
        <taxon>Triparmaceae</taxon>
        <taxon>Triparma</taxon>
    </lineage>
</organism>
<dbReference type="InterPro" id="IPR036045">
    <property type="entry name" value="Sec1-like_sf"/>
</dbReference>
<gene>
    <name evidence="2" type="ORF">TrLO_g828</name>
</gene>
<reference evidence="3" key="1">
    <citation type="journal article" date="2023" name="Commun. Biol.">
        <title>Genome analysis of Parmales, the sister group of diatoms, reveals the evolutionary specialization of diatoms from phago-mixotrophs to photoautotrophs.</title>
        <authorList>
            <person name="Ban H."/>
            <person name="Sato S."/>
            <person name="Yoshikawa S."/>
            <person name="Yamada K."/>
            <person name="Nakamura Y."/>
            <person name="Ichinomiya M."/>
            <person name="Sato N."/>
            <person name="Blanc-Mathieu R."/>
            <person name="Endo H."/>
            <person name="Kuwata A."/>
            <person name="Ogata H."/>
        </authorList>
    </citation>
    <scope>NUCLEOTIDE SEQUENCE [LARGE SCALE GENOMIC DNA]</scope>
    <source>
        <strain evidence="3">NIES 3700</strain>
    </source>
</reference>
<dbReference type="Gene3D" id="1.25.40.60">
    <property type="match status" value="1"/>
</dbReference>
<evidence type="ECO:0000256" key="1">
    <source>
        <dbReference type="ARBA" id="ARBA00009884"/>
    </source>
</evidence>
<dbReference type="SUPFAM" id="SSF56815">
    <property type="entry name" value="Sec1/munc18-like (SM) proteins"/>
    <property type="match status" value="1"/>
</dbReference>
<dbReference type="Proteomes" id="UP001165122">
    <property type="component" value="Unassembled WGS sequence"/>
</dbReference>
<dbReference type="Gene3D" id="3.40.50.1910">
    <property type="match status" value="1"/>
</dbReference>
<protein>
    <submittedName>
        <fullName evidence="2">Uncharacterized protein</fullName>
    </submittedName>
</protein>